<evidence type="ECO:0000256" key="14">
    <source>
        <dbReference type="ARBA" id="ARBA00038000"/>
    </source>
</evidence>
<dbReference type="InterPro" id="IPR003593">
    <property type="entry name" value="AAA+_ATPase"/>
</dbReference>
<dbReference type="SUPFAM" id="SSF52540">
    <property type="entry name" value="P-loop containing nucleoside triphosphate hydrolases"/>
    <property type="match status" value="4"/>
</dbReference>
<keyword evidence="12" id="KW-0238">DNA-binding</keyword>
<keyword evidence="10" id="KW-0067">ATP-binding</keyword>
<evidence type="ECO:0000256" key="8">
    <source>
        <dbReference type="ARBA" id="ARBA00022771"/>
    </source>
</evidence>
<evidence type="ECO:0000256" key="15">
    <source>
        <dbReference type="ARBA" id="ARBA00039316"/>
    </source>
</evidence>
<dbReference type="InterPro" id="IPR003439">
    <property type="entry name" value="ABC_transporter-like_ATP-bd"/>
</dbReference>
<keyword evidence="9" id="KW-0862">Zinc</keyword>
<dbReference type="GO" id="GO:0005737">
    <property type="term" value="C:cytoplasm"/>
    <property type="evidence" value="ECO:0007669"/>
    <property type="project" value="UniProtKB-SubCell"/>
</dbReference>
<feature type="compositionally biased region" description="Basic residues" evidence="17">
    <location>
        <begin position="651"/>
        <end position="663"/>
    </location>
</feature>
<evidence type="ECO:0000256" key="1">
    <source>
        <dbReference type="ARBA" id="ARBA00004496"/>
    </source>
</evidence>
<evidence type="ECO:0000256" key="6">
    <source>
        <dbReference type="ARBA" id="ARBA00022763"/>
    </source>
</evidence>
<evidence type="ECO:0000256" key="11">
    <source>
        <dbReference type="ARBA" id="ARBA00022881"/>
    </source>
</evidence>
<keyword evidence="20" id="KW-1185">Reference proteome</keyword>
<dbReference type="GO" id="GO:0004518">
    <property type="term" value="F:nuclease activity"/>
    <property type="evidence" value="ECO:0007669"/>
    <property type="project" value="UniProtKB-KW"/>
</dbReference>
<feature type="region of interest" description="Disordered" evidence="17">
    <location>
        <begin position="634"/>
        <end position="663"/>
    </location>
</feature>
<evidence type="ECO:0000256" key="7">
    <source>
        <dbReference type="ARBA" id="ARBA00022769"/>
    </source>
</evidence>
<evidence type="ECO:0000256" key="3">
    <source>
        <dbReference type="ARBA" id="ARBA00022723"/>
    </source>
</evidence>
<comment type="similarity">
    <text evidence="14">Belongs to the ABC transporter superfamily. UvrA family.</text>
</comment>
<dbReference type="Gene3D" id="1.20.1580.10">
    <property type="entry name" value="ABC transporter ATPase like domain"/>
    <property type="match status" value="2"/>
</dbReference>
<dbReference type="InterPro" id="IPR041102">
    <property type="entry name" value="UvrA_inter"/>
</dbReference>
<name>A0A6N9TQE7_DISTH</name>
<feature type="domain" description="ABC transporter" evidence="18">
    <location>
        <begin position="314"/>
        <end position="637"/>
    </location>
</feature>
<evidence type="ECO:0000256" key="5">
    <source>
        <dbReference type="ARBA" id="ARBA00022741"/>
    </source>
</evidence>
<evidence type="ECO:0000256" key="9">
    <source>
        <dbReference type="ARBA" id="ARBA00022833"/>
    </source>
</evidence>
<feature type="domain" description="ABC transporter" evidence="18">
    <location>
        <begin position="16"/>
        <end position="304"/>
    </location>
</feature>
<evidence type="ECO:0000256" key="17">
    <source>
        <dbReference type="SAM" id="MobiDB-lite"/>
    </source>
</evidence>
<evidence type="ECO:0000256" key="12">
    <source>
        <dbReference type="ARBA" id="ARBA00023125"/>
    </source>
</evidence>
<evidence type="ECO:0000256" key="10">
    <source>
        <dbReference type="ARBA" id="ARBA00022840"/>
    </source>
</evidence>
<protein>
    <recommendedName>
        <fullName evidence="15">UvrABC system protein A</fullName>
    </recommendedName>
    <alternativeName>
        <fullName evidence="16">Excinuclease ABC subunit A</fullName>
    </alternativeName>
</protein>
<keyword evidence="6" id="KW-0227">DNA damage</keyword>
<proteinExistence type="inferred from homology"/>
<evidence type="ECO:0000259" key="18">
    <source>
        <dbReference type="PROSITE" id="PS50893"/>
    </source>
</evidence>
<evidence type="ECO:0000313" key="20">
    <source>
        <dbReference type="Proteomes" id="UP000469346"/>
    </source>
</evidence>
<dbReference type="PANTHER" id="PTHR43152:SF3">
    <property type="entry name" value="UVRABC SYSTEM PROTEIN A"/>
    <property type="match status" value="1"/>
</dbReference>
<feature type="non-terminal residue" evidence="19">
    <location>
        <position position="1"/>
    </location>
</feature>
<dbReference type="SMART" id="SM00382">
    <property type="entry name" value="AAA"/>
    <property type="match status" value="2"/>
</dbReference>
<dbReference type="PANTHER" id="PTHR43152">
    <property type="entry name" value="UVRABC SYSTEM PROTEIN A"/>
    <property type="match status" value="1"/>
</dbReference>
<organism evidence="19 20">
    <name type="scientific">Dissulfurirhabdus thermomarina</name>
    <dbReference type="NCBI Taxonomy" id="1765737"/>
    <lineage>
        <taxon>Bacteria</taxon>
        <taxon>Deltaproteobacteria</taxon>
        <taxon>Dissulfurirhabdaceae</taxon>
        <taxon>Dissulfurirhabdus</taxon>
    </lineage>
</organism>
<reference evidence="19 20" key="1">
    <citation type="submission" date="2020-02" db="EMBL/GenBank/DDBJ databases">
        <title>Comparative genomics of sulfur disproportionating microorganisms.</title>
        <authorList>
            <person name="Ward L.M."/>
            <person name="Bertran E."/>
            <person name="Johnston D.T."/>
        </authorList>
    </citation>
    <scope>NUCLEOTIDE SEQUENCE [LARGE SCALE GENOMIC DNA]</scope>
    <source>
        <strain evidence="19 20">DSM 100025</strain>
    </source>
</reference>
<dbReference type="GO" id="GO:0005524">
    <property type="term" value="F:ATP binding"/>
    <property type="evidence" value="ECO:0007669"/>
    <property type="project" value="UniProtKB-KW"/>
</dbReference>
<feature type="region of interest" description="Disordered" evidence="17">
    <location>
        <begin position="1137"/>
        <end position="1156"/>
    </location>
</feature>
<dbReference type="InterPro" id="IPR027417">
    <property type="entry name" value="P-loop_NTPase"/>
</dbReference>
<accession>A0A6N9TQE7</accession>
<gene>
    <name evidence="19" type="ORF">G3N55_02210</name>
</gene>
<evidence type="ECO:0000256" key="16">
    <source>
        <dbReference type="ARBA" id="ARBA00042156"/>
    </source>
</evidence>
<dbReference type="GO" id="GO:0016887">
    <property type="term" value="F:ATP hydrolysis activity"/>
    <property type="evidence" value="ECO:0007669"/>
    <property type="project" value="InterPro"/>
</dbReference>
<keyword evidence="4" id="KW-0677">Repeat</keyword>
<evidence type="ECO:0000256" key="13">
    <source>
        <dbReference type="ARBA" id="ARBA00023204"/>
    </source>
</evidence>
<keyword evidence="8" id="KW-0863">Zinc-finger</keyword>
<dbReference type="GO" id="GO:0003677">
    <property type="term" value="F:DNA binding"/>
    <property type="evidence" value="ECO:0007669"/>
    <property type="project" value="UniProtKB-KW"/>
</dbReference>
<dbReference type="GO" id="GO:0006281">
    <property type="term" value="P:DNA repair"/>
    <property type="evidence" value="ECO:0007669"/>
    <property type="project" value="UniProtKB-KW"/>
</dbReference>
<keyword evidence="13" id="KW-0234">DNA repair</keyword>
<keyword evidence="2" id="KW-0963">Cytoplasm</keyword>
<dbReference type="RefSeq" id="WP_163297821.1">
    <property type="nucleotide sequence ID" value="NZ_JAAGRR010000012.1"/>
</dbReference>
<feature type="domain" description="ABC transporter" evidence="18">
    <location>
        <begin position="1139"/>
        <end position="1472"/>
    </location>
</feature>
<dbReference type="GO" id="GO:0008270">
    <property type="term" value="F:zinc ion binding"/>
    <property type="evidence" value="ECO:0007669"/>
    <property type="project" value="UniProtKB-KW"/>
</dbReference>
<dbReference type="EMBL" id="JAAGRR010000012">
    <property type="protein sequence ID" value="NDY41667.1"/>
    <property type="molecule type" value="Genomic_DNA"/>
</dbReference>
<dbReference type="Pfam" id="PF17760">
    <property type="entry name" value="UvrA_inter"/>
    <property type="match status" value="1"/>
</dbReference>
<dbReference type="InterPro" id="IPR041552">
    <property type="entry name" value="UvrA_DNA-bd"/>
</dbReference>
<dbReference type="Gene3D" id="3.30.190.20">
    <property type="match status" value="1"/>
</dbReference>
<dbReference type="Gene3D" id="3.40.50.300">
    <property type="entry name" value="P-loop containing nucleotide triphosphate hydrolases"/>
    <property type="match status" value="5"/>
</dbReference>
<dbReference type="PROSITE" id="PS00211">
    <property type="entry name" value="ABC_TRANSPORTER_1"/>
    <property type="match status" value="3"/>
</dbReference>
<keyword evidence="3" id="KW-0479">Metal-binding</keyword>
<evidence type="ECO:0000256" key="4">
    <source>
        <dbReference type="ARBA" id="ARBA00022737"/>
    </source>
</evidence>
<keyword evidence="7" id="KW-0228">DNA excision</keyword>
<keyword evidence="5" id="KW-0547">Nucleotide-binding</keyword>
<dbReference type="InterPro" id="IPR017871">
    <property type="entry name" value="ABC_transporter-like_CS"/>
</dbReference>
<dbReference type="Pfam" id="PF17755">
    <property type="entry name" value="UvrA_DNA-bind"/>
    <property type="match status" value="1"/>
</dbReference>
<evidence type="ECO:0000313" key="19">
    <source>
        <dbReference type="EMBL" id="NDY41667.1"/>
    </source>
</evidence>
<sequence length="1499" mass="160369">PVPALFSFNSPAGACPACQGFGRVTGVDWDLVVPDPSLSVAAGAIRPLENWPEEKAQLLAWLRRRGVPEDTPWNRLDEATRAAVREGDGDWPGLRAYFDWLEGKRYKAHVRMWLARYRAYRTCSACGGRRFREETLRYRLGGRTIADFYALPLDEALEWVRGLAPGLSGDAAAERLRDDLERRLDTLCRAGLGYLALDRQSRSLSGGEVARVSLARAIGTDLSETLYVLDEPTTGLHPVDNRRLLDLFRALVERDNTVLVVEHDPVVVKGADLVVALGPGSGEAGGRLAYLGPPGRLREPRAAAPAPPPAAVPAPPGGAIEVLGAAENNLRDLDVAFPLGRFTCLTGVSGSGKSTLLELVLHRGLLRLKGLPTEPPGRFREIRGAGAVDRVHLVNQAPLGRTPRGCPATYLDLLTPVRRLLAATPAARAAGLGPGAFSFNTAGGRCEACAGQGVEWVEMQFLPDVALPCPACRGRRFGAEVLAVRHRGRNIADILDLTLDAAAEALPEVLGRSGPLAAARQLGLGHLRLGQPLNTLSGGEAQRLRLARSLGSAGAARDLYLLDEPSAGLHPREAARLAEALRRLTAAGHTVVAVEHDLELVRRADWVVDLGPGGGAAGGRLVYAGPPGDLAGRAGSATGAALAAAASPPPRRPRRRPRQGTRRAIRIRGARHHNLRDLDVDIPRGRLVVITGVSGSGKSSLAFDVVFSEGQRRYVEGLSFYMRQFIRMYERPEVDRVTGLTPTVAIEQRTSRAGPRSTVATLTEVAHHLRLLYAKAARAFCPGCGRPLEAMDRETLHRRIREEARGEARLLAPRVRRRKGWHRPVVEAAVRAGLSEVRVDGVLHRVPPPPPLSRHGVHTVEWVFGPFTPGVLAPDALRDLADAALAAGGGELVLLDAAGERRLSLHHACPDCGRALPDPDPLLFSFHTPAGACPDCGGLGHPEGKEIPCPACGGSRLCAEARAWRLGGLGLDALSAMEIGEARRVLADWLEIPPWDERLDPVGRPLAREALRRLEFLEAVGLDYLPLDRGGDTLSGGEAQRLRLAAQAGSGLSGLTVVLDEPTIGLHPSDTRRLVAALRDLRDQGNTVVVVEHDEETLLAADWVLDLGPGGGRDGGRLVAQGPPGRIRRSRASATAAALRSPGRHRLAGKDRPAPPERRLRIRNVRHRNLRIPELEIPLGALVAVTGVSGSGKTTLVEEVLRPAVEARGSGRAADGVAGAEALARVAVVDHAPIGRTPRSCPASYVGLLGVIRSLLARVPAARARGYGAGRFSFNVRGGRCEDCEGRGSRRVRLGILPDVDVTCETCGGRRFRPETLDIRYRGRNIHDILSMTFEEAAEFFAAVPPIRRTAETVCRLGLGYLVLGQPSPTLSGGEAQRIKLAKELGAPMRRPALILLDEPTTGLHMADTARLVDHLQCLVDRGHTVVVVEHNLDVIAAADWIVDLGPGGGARGGRLCFAGRPRELADPGVDTPTARALQAYLAGGPPDAGADRRATRPD</sequence>
<keyword evidence="11" id="KW-0267">Excision nuclease</keyword>
<feature type="compositionally biased region" description="Low complexity" evidence="17">
    <location>
        <begin position="634"/>
        <end position="646"/>
    </location>
</feature>
<comment type="caution">
    <text evidence="19">The sequence shown here is derived from an EMBL/GenBank/DDBJ whole genome shotgun (WGS) entry which is preliminary data.</text>
</comment>
<comment type="subcellular location">
    <subcellularLocation>
        <location evidence="1">Cytoplasm</location>
    </subcellularLocation>
</comment>
<dbReference type="Proteomes" id="UP000469346">
    <property type="component" value="Unassembled WGS sequence"/>
</dbReference>
<dbReference type="PROSITE" id="PS50893">
    <property type="entry name" value="ABC_TRANSPORTER_2"/>
    <property type="match status" value="3"/>
</dbReference>
<evidence type="ECO:0000256" key="2">
    <source>
        <dbReference type="ARBA" id="ARBA00022490"/>
    </source>
</evidence>